<dbReference type="PROSITE" id="PS00211">
    <property type="entry name" value="ABC_TRANSPORTER_1"/>
    <property type="match status" value="1"/>
</dbReference>
<gene>
    <name evidence="6" type="primary">btuD_9</name>
    <name evidence="6" type="ORF">PAECIP111802_02194</name>
</gene>
<evidence type="ECO:0000256" key="2">
    <source>
        <dbReference type="ARBA" id="ARBA00022840"/>
    </source>
</evidence>
<dbReference type="PANTHER" id="PTHR42855">
    <property type="entry name" value="ABC TRANSPORTER ATP-BINDING SUBUNIT"/>
    <property type="match status" value="1"/>
</dbReference>
<evidence type="ECO:0000313" key="7">
    <source>
        <dbReference type="Proteomes" id="UP000730618"/>
    </source>
</evidence>
<feature type="domain" description="ABC transporter" evidence="5">
    <location>
        <begin position="4"/>
        <end position="304"/>
    </location>
</feature>
<evidence type="ECO:0000259" key="5">
    <source>
        <dbReference type="PROSITE" id="PS50893"/>
    </source>
</evidence>
<dbReference type="Pfam" id="PF00005">
    <property type="entry name" value="ABC_tran"/>
    <property type="match status" value="2"/>
</dbReference>
<evidence type="ECO:0000313" key="6">
    <source>
        <dbReference type="EMBL" id="CAG7635906.1"/>
    </source>
</evidence>
<keyword evidence="3" id="KW-0175">Coiled coil</keyword>
<dbReference type="InterPro" id="IPR017871">
    <property type="entry name" value="ABC_transporter-like_CS"/>
</dbReference>
<dbReference type="SMART" id="SM00382">
    <property type="entry name" value="AAA"/>
    <property type="match status" value="2"/>
</dbReference>
<dbReference type="RefSeq" id="WP_218098527.1">
    <property type="nucleotide sequence ID" value="NZ_CAJVCE010000005.1"/>
</dbReference>
<proteinExistence type="predicted"/>
<organism evidence="6 7">
    <name type="scientific">Paenibacillus allorhizosphaerae</name>
    <dbReference type="NCBI Taxonomy" id="2849866"/>
    <lineage>
        <taxon>Bacteria</taxon>
        <taxon>Bacillati</taxon>
        <taxon>Bacillota</taxon>
        <taxon>Bacilli</taxon>
        <taxon>Bacillales</taxon>
        <taxon>Paenibacillaceae</taxon>
        <taxon>Paenibacillus</taxon>
    </lineage>
</organism>
<dbReference type="Pfam" id="PF12848">
    <property type="entry name" value="ABC_tran_Xtn"/>
    <property type="match status" value="1"/>
</dbReference>
<evidence type="ECO:0000256" key="3">
    <source>
        <dbReference type="SAM" id="Coils"/>
    </source>
</evidence>
<dbReference type="PANTHER" id="PTHR42855:SF2">
    <property type="entry name" value="DRUG RESISTANCE ABC TRANSPORTER,ATP-BINDING PROTEIN"/>
    <property type="match status" value="1"/>
</dbReference>
<feature type="coiled-coil region" evidence="3">
    <location>
        <begin position="293"/>
        <end position="320"/>
    </location>
</feature>
<dbReference type="InterPro" id="IPR003593">
    <property type="entry name" value="AAA+_ATPase"/>
</dbReference>
<dbReference type="EMBL" id="CAJVCE010000005">
    <property type="protein sequence ID" value="CAG7635906.1"/>
    <property type="molecule type" value="Genomic_DNA"/>
</dbReference>
<dbReference type="InterPro" id="IPR051309">
    <property type="entry name" value="ABCF_ATPase"/>
</dbReference>
<keyword evidence="2 6" id="KW-0067">ATP-binding</keyword>
<name>A0ABN7TNI0_9BACL</name>
<evidence type="ECO:0000256" key="4">
    <source>
        <dbReference type="SAM" id="MobiDB-lite"/>
    </source>
</evidence>
<dbReference type="InterPro" id="IPR032781">
    <property type="entry name" value="ABC_tran_Xtn"/>
</dbReference>
<accession>A0ABN7TNI0</accession>
<dbReference type="InterPro" id="IPR003439">
    <property type="entry name" value="ABC_transporter-like_ATP-bd"/>
</dbReference>
<dbReference type="Proteomes" id="UP000730618">
    <property type="component" value="Unassembled WGS sequence"/>
</dbReference>
<dbReference type="CDD" id="cd03221">
    <property type="entry name" value="ABCF_EF-3"/>
    <property type="match status" value="2"/>
</dbReference>
<feature type="domain" description="ABC transporter" evidence="5">
    <location>
        <begin position="391"/>
        <end position="606"/>
    </location>
</feature>
<sequence>MLVLKVKDLHKEWDGVKLFEQVTFDVKAGERVALFGRNGVGKTTLLQGLLGRISLDGGRVTRLIPLDEWGWMDQQVQSARSLTALEFVQSGSPALFRLKHTLAQLERRMKETADAGGGQTGGENDDCKQPEPAGVRMNDRVETESAPDSGADPLAASEGDLETVMTQYNDAYAQYLQLDGYGWEVKVEKCLQQLKLEPSVWGQSFDRLSGGQKTRAQLAAMMVREPKLIVLDEPTNHLDAETLDWLEQWVRTYPGTVLYVSHDRTFIDRTATAIIELEPHGCRRYEGGYTDYRAQKELELRTQEALYRKQQQEREKLLESIRKYAQWFQQSHKAAGQNDFYRSKAKKNVSRMHAKEAALERLELNEVNKPRETAQLNMQLDSEAVGAAVLLRVEDASFAYEEGRSIFSQFSLTVNRGDRIAVIGPNGAGKSTLLKLVTGQLSPASGHVRTNPQLSVGYFAQELGNLEMEETILNSLLKLPDMTQSQARTILGCFLFSRDDVFKKIGHLSMGEKCRVAFLKLLFGRANMLVLDEPTNYLDIDTRERVEDALHHYPGTLLLVSHDRYLVRKTANRLVIMDGCHPPQAFPGTYDEYMSKDRSKPFTAEALRKENELGQLELRLARLIGSQEPEQPKERQELMKEIRQVRERIADLRREKNE</sequence>
<evidence type="ECO:0000256" key="1">
    <source>
        <dbReference type="ARBA" id="ARBA00022741"/>
    </source>
</evidence>
<keyword evidence="1" id="KW-0547">Nucleotide-binding</keyword>
<reference evidence="6 7" key="1">
    <citation type="submission" date="2021-06" db="EMBL/GenBank/DDBJ databases">
        <authorList>
            <person name="Criscuolo A."/>
        </authorList>
    </citation>
    <scope>NUCLEOTIDE SEQUENCE [LARGE SCALE GENOMIC DNA]</scope>
    <source>
        <strain evidence="7">CIP 111802</strain>
    </source>
</reference>
<keyword evidence="7" id="KW-1185">Reference proteome</keyword>
<dbReference type="PROSITE" id="PS50893">
    <property type="entry name" value="ABC_TRANSPORTER_2"/>
    <property type="match status" value="2"/>
</dbReference>
<dbReference type="NCBIfam" id="NF000355">
    <property type="entry name" value="ribo_prot_ABC_F"/>
    <property type="match status" value="1"/>
</dbReference>
<feature type="region of interest" description="Disordered" evidence="4">
    <location>
        <begin position="112"/>
        <end position="133"/>
    </location>
</feature>
<protein>
    <submittedName>
        <fullName evidence="6">Vitamin B12 import ATP-binding protein BtuD</fullName>
    </submittedName>
</protein>
<comment type="caution">
    <text evidence="6">The sequence shown here is derived from an EMBL/GenBank/DDBJ whole genome shotgun (WGS) entry which is preliminary data.</text>
</comment>
<dbReference type="GO" id="GO:0005524">
    <property type="term" value="F:ATP binding"/>
    <property type="evidence" value="ECO:0007669"/>
    <property type="project" value="UniProtKB-KW"/>
</dbReference>